<evidence type="ECO:0008006" key="7">
    <source>
        <dbReference type="Google" id="ProtNLM"/>
    </source>
</evidence>
<sequence length="283" mass="27970">MSGLELMPAPAILATAGWTADRNPHALAAVPVLAGYLAGIAGTVPRQIGDGGMVVPAAGLSATLAACAPAFAAAREALAGLLDQGDRPLVVANRCAAAIGYLPAVFARHPDACLLWLDAHGDLNTPGTSASGYIGGMVLTALAGQWRSGQGAGLAFDRLVLAGARDLDPAEAALIDTAGITTVPAGADGGLDPAGAIAAIAGRPLWVHVDLDVHAPGVVSTEYSVAGGPSADQTAAFLAAVLATAPLVGADIAELEYRPDRIARDLAAVAIVAAPLLAALAHS</sequence>
<dbReference type="CDD" id="cd09999">
    <property type="entry name" value="Arginase-like_1"/>
    <property type="match status" value="1"/>
</dbReference>
<dbReference type="InterPro" id="IPR023696">
    <property type="entry name" value="Ureohydrolase_dom_sf"/>
</dbReference>
<accession>A0ABQ1J7Y4</accession>
<keyword evidence="6" id="KW-1185">Reference proteome</keyword>
<evidence type="ECO:0000256" key="4">
    <source>
        <dbReference type="PROSITE-ProRule" id="PRU00742"/>
    </source>
</evidence>
<comment type="caution">
    <text evidence="5">The sequence shown here is derived from an EMBL/GenBank/DDBJ whole genome shotgun (WGS) entry which is preliminary data.</text>
</comment>
<dbReference type="PANTHER" id="PTHR43782">
    <property type="entry name" value="ARGINASE"/>
    <property type="match status" value="1"/>
</dbReference>
<proteinExistence type="inferred from homology"/>
<gene>
    <name evidence="5" type="ORF">GCM10011505_45560</name>
</gene>
<evidence type="ECO:0000256" key="3">
    <source>
        <dbReference type="ARBA" id="ARBA00023211"/>
    </source>
</evidence>
<dbReference type="InterPro" id="IPR006035">
    <property type="entry name" value="Ureohydrolase"/>
</dbReference>
<keyword evidence="3" id="KW-0464">Manganese</keyword>
<keyword evidence="2" id="KW-0378">Hydrolase</keyword>
<reference evidence="6" key="1">
    <citation type="journal article" date="2019" name="Int. J. Syst. Evol. Microbiol.">
        <title>The Global Catalogue of Microorganisms (GCM) 10K type strain sequencing project: providing services to taxonomists for standard genome sequencing and annotation.</title>
        <authorList>
            <consortium name="The Broad Institute Genomics Platform"/>
            <consortium name="The Broad Institute Genome Sequencing Center for Infectious Disease"/>
            <person name="Wu L."/>
            <person name="Ma J."/>
        </authorList>
    </citation>
    <scope>NUCLEOTIDE SEQUENCE [LARGE SCALE GENOMIC DNA]</scope>
    <source>
        <strain evidence="6">CGMCC 1.10188</strain>
    </source>
</reference>
<evidence type="ECO:0000256" key="2">
    <source>
        <dbReference type="ARBA" id="ARBA00022801"/>
    </source>
</evidence>
<comment type="similarity">
    <text evidence="4">Belongs to the arginase family.</text>
</comment>
<dbReference type="EMBL" id="BMDZ01000088">
    <property type="protein sequence ID" value="GGB59702.1"/>
    <property type="molecule type" value="Genomic_DNA"/>
</dbReference>
<dbReference type="SUPFAM" id="SSF52768">
    <property type="entry name" value="Arginase/deacetylase"/>
    <property type="match status" value="1"/>
</dbReference>
<dbReference type="Gene3D" id="3.40.800.10">
    <property type="entry name" value="Ureohydrolase domain"/>
    <property type="match status" value="1"/>
</dbReference>
<protein>
    <recommendedName>
        <fullName evidence="7">Arginase</fullName>
    </recommendedName>
</protein>
<organism evidence="5 6">
    <name type="scientific">Tistrella bauzanensis</name>
    <dbReference type="NCBI Taxonomy" id="657419"/>
    <lineage>
        <taxon>Bacteria</taxon>
        <taxon>Pseudomonadati</taxon>
        <taxon>Pseudomonadota</taxon>
        <taxon>Alphaproteobacteria</taxon>
        <taxon>Geminicoccales</taxon>
        <taxon>Geminicoccaceae</taxon>
        <taxon>Tistrella</taxon>
    </lineage>
</organism>
<name>A0ABQ1J7Y4_9PROT</name>
<keyword evidence="1" id="KW-0479">Metal-binding</keyword>
<evidence type="ECO:0000313" key="6">
    <source>
        <dbReference type="Proteomes" id="UP000603352"/>
    </source>
</evidence>
<dbReference type="PANTHER" id="PTHR43782:SF3">
    <property type="entry name" value="ARGINASE"/>
    <property type="match status" value="1"/>
</dbReference>
<dbReference type="PROSITE" id="PS51409">
    <property type="entry name" value="ARGINASE_2"/>
    <property type="match status" value="1"/>
</dbReference>
<dbReference type="RefSeq" id="WP_372402430.1">
    <property type="nucleotide sequence ID" value="NZ_CP121009.1"/>
</dbReference>
<dbReference type="Proteomes" id="UP000603352">
    <property type="component" value="Unassembled WGS sequence"/>
</dbReference>
<dbReference type="Pfam" id="PF00491">
    <property type="entry name" value="Arginase"/>
    <property type="match status" value="1"/>
</dbReference>
<evidence type="ECO:0000256" key="1">
    <source>
        <dbReference type="ARBA" id="ARBA00022723"/>
    </source>
</evidence>
<evidence type="ECO:0000313" key="5">
    <source>
        <dbReference type="EMBL" id="GGB59702.1"/>
    </source>
</evidence>